<keyword evidence="1" id="KW-0812">Transmembrane</keyword>
<dbReference type="EMBL" id="JAETXX010000001">
    <property type="protein sequence ID" value="MCF8713843.1"/>
    <property type="molecule type" value="Genomic_DNA"/>
</dbReference>
<dbReference type="PANTHER" id="PTHR30273:SF2">
    <property type="entry name" value="PROTEIN FECR"/>
    <property type="match status" value="1"/>
</dbReference>
<evidence type="ECO:0000313" key="4">
    <source>
        <dbReference type="EMBL" id="MCF8713843.1"/>
    </source>
</evidence>
<feature type="domain" description="FecR protein" evidence="2">
    <location>
        <begin position="159"/>
        <end position="247"/>
    </location>
</feature>
<accession>A0ABS9J084</accession>
<dbReference type="InterPro" id="IPR012373">
    <property type="entry name" value="Ferrdict_sens_TM"/>
</dbReference>
<feature type="domain" description="Protein FecR C-terminal" evidence="3">
    <location>
        <begin position="298"/>
        <end position="361"/>
    </location>
</feature>
<keyword evidence="1" id="KW-1133">Transmembrane helix</keyword>
<comment type="caution">
    <text evidence="4">The sequence shown here is derived from an EMBL/GenBank/DDBJ whole genome shotgun (WGS) entry which is preliminary data.</text>
</comment>
<gene>
    <name evidence="4" type="ORF">JM658_03300</name>
</gene>
<dbReference type="RefSeq" id="WP_236957802.1">
    <property type="nucleotide sequence ID" value="NZ_JAETXX010000001.1"/>
</dbReference>
<dbReference type="InterPro" id="IPR032508">
    <property type="entry name" value="FecR_C"/>
</dbReference>
<dbReference type="InterPro" id="IPR006860">
    <property type="entry name" value="FecR"/>
</dbReference>
<evidence type="ECO:0000256" key="1">
    <source>
        <dbReference type="SAM" id="Phobius"/>
    </source>
</evidence>
<proteinExistence type="predicted"/>
<dbReference type="Proteomes" id="UP000829517">
    <property type="component" value="Unassembled WGS sequence"/>
</dbReference>
<feature type="transmembrane region" description="Helical" evidence="1">
    <location>
        <begin position="58"/>
        <end position="77"/>
    </location>
</feature>
<evidence type="ECO:0000259" key="2">
    <source>
        <dbReference type="Pfam" id="PF04773"/>
    </source>
</evidence>
<evidence type="ECO:0000313" key="5">
    <source>
        <dbReference type="Proteomes" id="UP000829517"/>
    </source>
</evidence>
<dbReference type="Gene3D" id="3.55.50.30">
    <property type="match status" value="1"/>
</dbReference>
<keyword evidence="5" id="KW-1185">Reference proteome</keyword>
<name>A0ABS9J084_9FLAO</name>
<evidence type="ECO:0000259" key="3">
    <source>
        <dbReference type="Pfam" id="PF16344"/>
    </source>
</evidence>
<reference evidence="4 5" key="1">
    <citation type="submission" date="2021-01" db="EMBL/GenBank/DDBJ databases">
        <title>Genome sequencing of Joostella atrarenae M1-2 (= KCTC 23194).</title>
        <authorList>
            <person name="Zakaria M.R."/>
            <person name="Lam M.Q."/>
            <person name="Chong C.S."/>
        </authorList>
    </citation>
    <scope>NUCLEOTIDE SEQUENCE [LARGE SCALE GENOMIC DNA]</scope>
    <source>
        <strain evidence="4 5">M1-2</strain>
    </source>
</reference>
<keyword evidence="1" id="KW-0472">Membrane</keyword>
<organism evidence="4 5">
    <name type="scientific">Joostella atrarenae</name>
    <dbReference type="NCBI Taxonomy" id="679257"/>
    <lineage>
        <taxon>Bacteria</taxon>
        <taxon>Pseudomonadati</taxon>
        <taxon>Bacteroidota</taxon>
        <taxon>Flavobacteriia</taxon>
        <taxon>Flavobacteriales</taxon>
        <taxon>Flavobacteriaceae</taxon>
        <taxon>Joostella</taxon>
    </lineage>
</organism>
<protein>
    <submittedName>
        <fullName evidence="4">DUF4974 domain-containing protein</fullName>
    </submittedName>
</protein>
<dbReference type="PANTHER" id="PTHR30273">
    <property type="entry name" value="PERIPLASMIC SIGNAL SENSOR AND SIGMA FACTOR ACTIVATOR FECR-RELATED"/>
    <property type="match status" value="1"/>
</dbReference>
<sequence>MTLIIKGFCFWRFFNENENRVLMNRYRITHDDKMKLMNRINDSINQMKLQKRIRQKRIIFSVAAAVVSIFFVGHLFYKDNSFQSSPLKKIITQYRESELSEDGEVKLIIGGEKAISLQQKNSELIYSNNGEEVLANNILVHKSDVKIESNINALIVPYGKRSFVTLSDGTKVWLNSGTKLSYPSVFNAKKREVYLEGEAIFDVAHNSEKPFFVHTKESEIKVLGTIFNISSYSDEQFIQTALKSGSIEVVYRKSNILGTKIKKKLSPGMISLFDKDTESVEIKTTDVDNVMSWRDGVLIFRNQQLEGIIKKLARYYNVRIEIKNKEELSKTFSGSLHIKKTIEEVMQVIKETTSIDFEIKNMNELN</sequence>
<dbReference type="Pfam" id="PF16344">
    <property type="entry name" value="FecR_C"/>
    <property type="match status" value="1"/>
</dbReference>
<dbReference type="Gene3D" id="2.60.120.1440">
    <property type="match status" value="1"/>
</dbReference>
<dbReference type="Pfam" id="PF04773">
    <property type="entry name" value="FecR"/>
    <property type="match status" value="1"/>
</dbReference>